<organism evidence="1 2">
    <name type="scientific">Cutaneotrichosporon oleaginosum</name>
    <dbReference type="NCBI Taxonomy" id="879819"/>
    <lineage>
        <taxon>Eukaryota</taxon>
        <taxon>Fungi</taxon>
        <taxon>Dikarya</taxon>
        <taxon>Basidiomycota</taxon>
        <taxon>Agaricomycotina</taxon>
        <taxon>Tremellomycetes</taxon>
        <taxon>Trichosporonales</taxon>
        <taxon>Trichosporonaceae</taxon>
        <taxon>Cutaneotrichosporon</taxon>
    </lineage>
</organism>
<sequence length="183" mass="20481">MAAAQSSTASDGLREFARAHGSTGFNLAPCRLFTLTLNISQTWSIIIVTFLKSSSLHYYYYYILARVLPKLQQTILFLITANNNSTTLAVLEHTIHLQPTISTLEQRQQRKHKIKRPPARVLAAGICIKRQVTTEWVAKTGPLSMMYIGLFGLAFKLKVARVPRNGALVSGWKGAEREPRSRP</sequence>
<gene>
    <name evidence="1" type="ORF">CC85DRAFT_283589</name>
</gene>
<keyword evidence="2" id="KW-1185">Reference proteome</keyword>
<dbReference type="EMBL" id="KQ087187">
    <property type="protein sequence ID" value="KLT44346.1"/>
    <property type="molecule type" value="Genomic_DNA"/>
</dbReference>
<dbReference type="Proteomes" id="UP000053611">
    <property type="component" value="Unassembled WGS sequence"/>
</dbReference>
<dbReference type="RefSeq" id="XP_018280837.1">
    <property type="nucleotide sequence ID" value="XM_018422413.1"/>
</dbReference>
<dbReference type="GeneID" id="28983016"/>
<proteinExistence type="predicted"/>
<accession>A0A0J0XTD8</accession>
<protein>
    <submittedName>
        <fullName evidence="1">Uncharacterized protein</fullName>
    </submittedName>
</protein>
<reference evidence="1 2" key="1">
    <citation type="submission" date="2015-03" db="EMBL/GenBank/DDBJ databases">
        <title>Genomics and transcriptomics of the oil-accumulating basidiomycete yeast T. oleaginosus allow insights into substrate utilization and the diverse evolutionary trajectories of mating systems in fungi.</title>
        <authorList>
            <consortium name="DOE Joint Genome Institute"/>
            <person name="Kourist R."/>
            <person name="Kracht O."/>
            <person name="Bracharz F."/>
            <person name="Lipzen A."/>
            <person name="Nolan M."/>
            <person name="Ohm R."/>
            <person name="Grigoriev I."/>
            <person name="Sun S."/>
            <person name="Heitman J."/>
            <person name="Bruck T."/>
            <person name="Nowrousian M."/>
        </authorList>
    </citation>
    <scope>NUCLEOTIDE SEQUENCE [LARGE SCALE GENOMIC DNA]</scope>
    <source>
        <strain evidence="1 2">IBC0246</strain>
    </source>
</reference>
<dbReference type="AlphaFoldDB" id="A0A0J0XTD8"/>
<evidence type="ECO:0000313" key="1">
    <source>
        <dbReference type="EMBL" id="KLT44346.1"/>
    </source>
</evidence>
<name>A0A0J0XTD8_9TREE</name>
<evidence type="ECO:0000313" key="2">
    <source>
        <dbReference type="Proteomes" id="UP000053611"/>
    </source>
</evidence>